<comment type="caution">
    <text evidence="3">The sequence shown here is derived from an EMBL/GenBank/DDBJ whole genome shotgun (WGS) entry which is preliminary data.</text>
</comment>
<reference evidence="3 4" key="2">
    <citation type="journal article" date="2018" name="PLoS ONE">
        <title>The draft genome of Kipferlia bialata reveals reductive genome evolution in fornicate parasites.</title>
        <authorList>
            <person name="Tanifuji G."/>
            <person name="Takabayashi S."/>
            <person name="Kume K."/>
            <person name="Takagi M."/>
            <person name="Nakayama T."/>
            <person name="Kamikawa R."/>
            <person name="Inagaki Y."/>
            <person name="Hashimoto T."/>
        </authorList>
    </citation>
    <scope>NUCLEOTIDE SEQUENCE [LARGE SCALE GENOMIC DNA]</scope>
    <source>
        <strain evidence="3">NY0173</strain>
    </source>
</reference>
<proteinExistence type="predicted"/>
<gene>
    <name evidence="2" type="ORF">KIPB_003028</name>
    <name evidence="3" type="ORF">KIPB_005077</name>
</gene>
<evidence type="ECO:0000313" key="2">
    <source>
        <dbReference type="EMBL" id="GCA62363.1"/>
    </source>
</evidence>
<accession>A0A391NL43</accession>
<evidence type="ECO:0000256" key="1">
    <source>
        <dbReference type="SAM" id="MobiDB-lite"/>
    </source>
</evidence>
<feature type="region of interest" description="Disordered" evidence="1">
    <location>
        <begin position="1"/>
        <end position="64"/>
    </location>
</feature>
<name>A0A391NL43_9EUKA</name>
<evidence type="ECO:0000313" key="4">
    <source>
        <dbReference type="Proteomes" id="UP000265618"/>
    </source>
</evidence>
<evidence type="ECO:0000313" key="3">
    <source>
        <dbReference type="EMBL" id="GCA62671.1"/>
    </source>
</evidence>
<dbReference type="AlphaFoldDB" id="A0A391NL43"/>
<feature type="compositionally biased region" description="Low complexity" evidence="1">
    <location>
        <begin position="217"/>
        <end position="226"/>
    </location>
</feature>
<sequence>MHQSRLSVRKSRSTHPATQRGKVATPNPPSATPRTAPRSNAVPHTSRIVRQTLPPPSAGRPNNRMAYVGMSGLVQTPALRRSMMNVSPTPQRDRPRVYTRVQPSAHLAESMTDSDGSYFEGTTEEVTSMVEESTGFGGTETLYESAFESPFLTNECAASKETPSRREDLIAALHSHRDQAVSCMREAPQAQACFDRLALETPLMGMARPGKDRSRKAGTGTAGDAAHAVKRKGPASTPALPVLPVFTLPEVPEDPCDAEVAAVYQSRARRNNALTHLPFAAPCVFGEGSCLAPKRLGQWRSFSLDTGALGGVCGCEADSESVSRAWSDPSSWEVMEGRERAEGPRLGDGICLDDLADHTVSLDPSPDASFDASYADQDAVREGEYFGASEGEGSDGIELSTLSDVPHVPLEVGARTPFAAGVCLPDPSPMGTGRLDQTGTDVGGVDVAAAYALLDRGSTPIAQVMSMSHVSGAYASYPTDTDLEAMLAELDDM</sequence>
<organism evidence="3 4">
    <name type="scientific">Kipferlia bialata</name>
    <dbReference type="NCBI Taxonomy" id="797122"/>
    <lineage>
        <taxon>Eukaryota</taxon>
        <taxon>Metamonada</taxon>
        <taxon>Carpediemonas-like organisms</taxon>
        <taxon>Kipferlia</taxon>
    </lineage>
</organism>
<dbReference type="EMBL" id="BDIP01000549">
    <property type="protein sequence ID" value="GCA62363.1"/>
    <property type="molecule type" value="Genomic_DNA"/>
</dbReference>
<dbReference type="Proteomes" id="UP000265618">
    <property type="component" value="Unassembled WGS sequence"/>
</dbReference>
<dbReference type="EMBL" id="BDIP01001152">
    <property type="protein sequence ID" value="GCA62671.1"/>
    <property type="molecule type" value="Genomic_DNA"/>
</dbReference>
<keyword evidence="4" id="KW-1185">Reference proteome</keyword>
<protein>
    <submittedName>
        <fullName evidence="3">Uncharacterized protein</fullName>
    </submittedName>
</protein>
<feature type="region of interest" description="Disordered" evidence="1">
    <location>
        <begin position="206"/>
        <end position="234"/>
    </location>
</feature>
<reference evidence="3" key="1">
    <citation type="submission" date="2016-10" db="EMBL/GenBank/DDBJ databases">
        <authorList>
            <person name="Tanifuji G."/>
            <person name="Kume K."/>
            <person name="Nakayama T."/>
            <person name="Takabayashi S."/>
            <person name="Hashimoto T."/>
        </authorList>
    </citation>
    <scope>NUCLEOTIDE SEQUENCE</scope>
    <source>
        <strain evidence="3">NY0173</strain>
    </source>
</reference>